<accession>A0A4V2FRS1</accession>
<reference evidence="2 3" key="1">
    <citation type="submission" date="2019-02" db="EMBL/GenBank/DDBJ databases">
        <title>Genomic Encyclopedia of Type Strains, Phase IV (KMG-IV): sequencing the most valuable type-strain genomes for metagenomic binning, comparative biology and taxonomic classification.</title>
        <authorList>
            <person name="Goeker M."/>
        </authorList>
    </citation>
    <scope>NUCLEOTIDE SEQUENCE [LARGE SCALE GENOMIC DNA]</scope>
    <source>
        <strain evidence="2 3">DSM 23814</strain>
    </source>
</reference>
<proteinExistence type="predicted"/>
<organism evidence="2 3">
    <name type="scientific">Advenella incenata</name>
    <dbReference type="NCBI Taxonomy" id="267800"/>
    <lineage>
        <taxon>Bacteria</taxon>
        <taxon>Pseudomonadati</taxon>
        <taxon>Pseudomonadota</taxon>
        <taxon>Betaproteobacteria</taxon>
        <taxon>Burkholderiales</taxon>
        <taxon>Alcaligenaceae</taxon>
    </lineage>
</organism>
<evidence type="ECO:0000256" key="1">
    <source>
        <dbReference type="SAM" id="Phobius"/>
    </source>
</evidence>
<keyword evidence="3" id="KW-1185">Reference proteome</keyword>
<keyword evidence="1" id="KW-0472">Membrane</keyword>
<dbReference type="AlphaFoldDB" id="A0A4V2FRS1"/>
<feature type="transmembrane region" description="Helical" evidence="1">
    <location>
        <begin position="49"/>
        <end position="69"/>
    </location>
</feature>
<name>A0A4V2FRS1_9BURK</name>
<keyword evidence="1" id="KW-1133">Transmembrane helix</keyword>
<keyword evidence="1" id="KW-0812">Transmembrane</keyword>
<sequence length="91" mass="10319">MTIDIGIKSFIGMKSIFLRGVTCFLQNPVTVLQMQLRAVQGYGRRRARVGIVVSALSLLAFRSVISLLWDYAYEKIRFFTQQRDAFASPSV</sequence>
<evidence type="ECO:0000313" key="3">
    <source>
        <dbReference type="Proteomes" id="UP000293398"/>
    </source>
</evidence>
<dbReference type="EMBL" id="SHKO01000005">
    <property type="protein sequence ID" value="RZT91519.1"/>
    <property type="molecule type" value="Genomic_DNA"/>
</dbReference>
<evidence type="ECO:0000313" key="2">
    <source>
        <dbReference type="EMBL" id="RZT91519.1"/>
    </source>
</evidence>
<comment type="caution">
    <text evidence="2">The sequence shown here is derived from an EMBL/GenBank/DDBJ whole genome shotgun (WGS) entry which is preliminary data.</text>
</comment>
<dbReference type="Proteomes" id="UP000293398">
    <property type="component" value="Unassembled WGS sequence"/>
</dbReference>
<gene>
    <name evidence="2" type="ORF">EV681_4274</name>
</gene>
<protein>
    <submittedName>
        <fullName evidence="2">Uncharacterized protein</fullName>
    </submittedName>
</protein>